<evidence type="ECO:0000256" key="1">
    <source>
        <dbReference type="SAM" id="Phobius"/>
    </source>
</evidence>
<accession>A0A935TBA2</accession>
<feature type="transmembrane region" description="Helical" evidence="1">
    <location>
        <begin position="141"/>
        <end position="164"/>
    </location>
</feature>
<proteinExistence type="predicted"/>
<gene>
    <name evidence="2" type="ORF">IPK02_13245</name>
</gene>
<dbReference type="Proteomes" id="UP000706151">
    <property type="component" value="Unassembled WGS sequence"/>
</dbReference>
<feature type="transmembrane region" description="Helical" evidence="1">
    <location>
        <begin position="171"/>
        <end position="187"/>
    </location>
</feature>
<protein>
    <submittedName>
        <fullName evidence="2">Uncharacterized protein</fullName>
    </submittedName>
</protein>
<evidence type="ECO:0000313" key="2">
    <source>
        <dbReference type="EMBL" id="MBK7954829.1"/>
    </source>
</evidence>
<reference evidence="2 3" key="1">
    <citation type="submission" date="2020-10" db="EMBL/GenBank/DDBJ databases">
        <title>Connecting structure to function with the recovery of over 1000 high-quality activated sludge metagenome-assembled genomes encoding full-length rRNA genes using long-read sequencing.</title>
        <authorList>
            <person name="Singleton C.M."/>
            <person name="Petriglieri F."/>
            <person name="Kristensen J.M."/>
            <person name="Kirkegaard R.H."/>
            <person name="Michaelsen T.Y."/>
            <person name="Andersen M.H."/>
            <person name="Karst S.M."/>
            <person name="Dueholm M.S."/>
            <person name="Nielsen P.H."/>
            <person name="Albertsen M."/>
        </authorList>
    </citation>
    <scope>NUCLEOTIDE SEQUENCE [LARGE SCALE GENOMIC DNA]</scope>
    <source>
        <strain evidence="2">Fred_18-Q3-R57-64_BAT3C.720</strain>
    </source>
</reference>
<organism evidence="2 3">
    <name type="scientific">Candidatus Accumulibacter affinis</name>
    <dbReference type="NCBI Taxonomy" id="2954384"/>
    <lineage>
        <taxon>Bacteria</taxon>
        <taxon>Pseudomonadati</taxon>
        <taxon>Pseudomonadota</taxon>
        <taxon>Betaproteobacteria</taxon>
        <taxon>Candidatus Accumulibacter</taxon>
    </lineage>
</organism>
<dbReference type="AlphaFoldDB" id="A0A935TBA2"/>
<feature type="transmembrane region" description="Helical" evidence="1">
    <location>
        <begin position="199"/>
        <end position="216"/>
    </location>
</feature>
<keyword evidence="1" id="KW-0472">Membrane</keyword>
<name>A0A935TBA2_9PROT</name>
<keyword evidence="1" id="KW-1133">Transmembrane helix</keyword>
<sequence length="240" mass="25853">MSKERATVGSDGALLPVLPPERDARVCARLVRVMFYTPGFLALLLLKAGEPTSFGISVELLMLSSVAAVVAGLFISAQSELPGSDHSSRVGTWSGMLILELLSVVSILCAIPSLFHELAHSRLLHALAPGAADVALGASELLPAVAVIPFLLYQLAGFGILHFVVSRPVNWVINLGILALIVFATAANRQADYQMEKHTVSLLVIAMLITTFYGVLKLRRMQTVYDTHCPVKLPKEKDPE</sequence>
<feature type="transmembrane region" description="Helical" evidence="1">
    <location>
        <begin position="30"/>
        <end position="48"/>
    </location>
</feature>
<keyword evidence="1" id="KW-0812">Transmembrane</keyword>
<feature type="transmembrane region" description="Helical" evidence="1">
    <location>
        <begin position="54"/>
        <end position="75"/>
    </location>
</feature>
<feature type="transmembrane region" description="Helical" evidence="1">
    <location>
        <begin position="96"/>
        <end position="115"/>
    </location>
</feature>
<dbReference type="EMBL" id="JADJOT010000009">
    <property type="protein sequence ID" value="MBK7954829.1"/>
    <property type="molecule type" value="Genomic_DNA"/>
</dbReference>
<evidence type="ECO:0000313" key="3">
    <source>
        <dbReference type="Proteomes" id="UP000706151"/>
    </source>
</evidence>
<comment type="caution">
    <text evidence="2">The sequence shown here is derived from an EMBL/GenBank/DDBJ whole genome shotgun (WGS) entry which is preliminary data.</text>
</comment>